<gene>
    <name evidence="1" type="ORF">IJ22_18040</name>
</gene>
<keyword evidence="2" id="KW-1185">Reference proteome</keyword>
<dbReference type="AlphaFoldDB" id="A0A0U2KYX3"/>
<reference evidence="1 2" key="2">
    <citation type="journal article" date="2016" name="Genome Announc.">
        <title>Complete Genome Sequences of Two Interactive Moderate Thermophiles, Paenibacillus napthalenovorans 32O-Y and Paenibacillus sp. 32O-W.</title>
        <authorList>
            <person name="Butler R.R.III."/>
            <person name="Wang J."/>
            <person name="Stark B.C."/>
            <person name="Pombert J.F."/>
        </authorList>
    </citation>
    <scope>NUCLEOTIDE SEQUENCE [LARGE SCALE GENOMIC DNA]</scope>
    <source>
        <strain evidence="1 2">32O-Y</strain>
    </source>
</reference>
<dbReference type="STRING" id="162209.IJ22_18040"/>
<dbReference type="RefSeq" id="WP_145862516.1">
    <property type="nucleotide sequence ID" value="NZ_CP013652.1"/>
</dbReference>
<name>A0A0U2KYX3_9BACL</name>
<dbReference type="EMBL" id="CP013652">
    <property type="protein sequence ID" value="ALS22178.1"/>
    <property type="molecule type" value="Genomic_DNA"/>
</dbReference>
<sequence length="90" mass="10691">MMNPENDKFTLDELIELKIHIENRIQQIKDNIATSVLNDAEDRIIQYHRKRLSEAMTNLRRLKKLGFSVNSEFDQETINMSQLIINEKFV</sequence>
<organism evidence="1 2">
    <name type="scientific">Paenibacillus naphthalenovorans</name>
    <dbReference type="NCBI Taxonomy" id="162209"/>
    <lineage>
        <taxon>Bacteria</taxon>
        <taxon>Bacillati</taxon>
        <taxon>Bacillota</taxon>
        <taxon>Bacilli</taxon>
        <taxon>Bacillales</taxon>
        <taxon>Paenibacillaceae</taxon>
        <taxon>Paenibacillus</taxon>
    </lineage>
</organism>
<evidence type="ECO:0000313" key="2">
    <source>
        <dbReference type="Proteomes" id="UP000061660"/>
    </source>
</evidence>
<reference evidence="2" key="1">
    <citation type="submission" date="2015-12" db="EMBL/GenBank/DDBJ databases">
        <title>Complete genome sequences of two moderately thermophilic Paenibacillus species.</title>
        <authorList>
            <person name="Butler R.III."/>
            <person name="Wang J."/>
            <person name="Stark B.C."/>
            <person name="Pombert J.-F."/>
        </authorList>
    </citation>
    <scope>NUCLEOTIDE SEQUENCE [LARGE SCALE GENOMIC DNA]</scope>
    <source>
        <strain evidence="2">32O-Y</strain>
    </source>
</reference>
<accession>A0A0U2KYX3</accession>
<proteinExistence type="predicted"/>
<dbReference type="Proteomes" id="UP000061660">
    <property type="component" value="Chromosome"/>
</dbReference>
<protein>
    <submittedName>
        <fullName evidence="1">Uncharacterized protein</fullName>
    </submittedName>
</protein>
<dbReference type="KEGG" id="pnp:IJ22_18040"/>
<dbReference type="PATRIC" id="fig|162209.4.peg.1912"/>
<evidence type="ECO:0000313" key="1">
    <source>
        <dbReference type="EMBL" id="ALS22178.1"/>
    </source>
</evidence>